<evidence type="ECO:0000256" key="8">
    <source>
        <dbReference type="ARBA" id="ARBA00023180"/>
    </source>
</evidence>
<dbReference type="Ensembl" id="ENSCCRT00020120139.1">
    <property type="protein sequence ID" value="ENSCCRP00020109995.1"/>
    <property type="gene ID" value="ENSCCRG00020050014.1"/>
</dbReference>
<evidence type="ECO:0000313" key="16">
    <source>
        <dbReference type="Ensembl" id="ENSCCRP00020109995.1"/>
    </source>
</evidence>
<dbReference type="InterPro" id="IPR015655">
    <property type="entry name" value="PP2C"/>
</dbReference>
<evidence type="ECO:0000256" key="5">
    <source>
        <dbReference type="ARBA" id="ARBA00022824"/>
    </source>
</evidence>
<dbReference type="CDD" id="cd00143">
    <property type="entry name" value="PP2Cc"/>
    <property type="match status" value="1"/>
</dbReference>
<dbReference type="GO" id="GO:0004722">
    <property type="term" value="F:protein serine/threonine phosphatase activity"/>
    <property type="evidence" value="ECO:0007669"/>
    <property type="project" value="InterPro"/>
</dbReference>
<dbReference type="PROSITE" id="PS51746">
    <property type="entry name" value="PPM_2"/>
    <property type="match status" value="1"/>
</dbReference>
<evidence type="ECO:0000256" key="12">
    <source>
        <dbReference type="ARBA" id="ARBA00080486"/>
    </source>
</evidence>
<name>A0A8C2KI85_CYPCA</name>
<keyword evidence="7" id="KW-0472">Membrane</keyword>
<dbReference type="GO" id="GO:0005789">
    <property type="term" value="C:endoplasmic reticulum membrane"/>
    <property type="evidence" value="ECO:0007669"/>
    <property type="project" value="UniProtKB-SubCell"/>
</dbReference>
<dbReference type="Pfam" id="PF00481">
    <property type="entry name" value="PP2C"/>
    <property type="match status" value="1"/>
</dbReference>
<dbReference type="GO" id="GO:1902533">
    <property type="term" value="P:positive regulation of intracellular signal transduction"/>
    <property type="evidence" value="ECO:0007669"/>
    <property type="project" value="UniProtKB-ARBA"/>
</dbReference>
<dbReference type="SUPFAM" id="SSF81606">
    <property type="entry name" value="PP2C-like"/>
    <property type="match status" value="1"/>
</dbReference>
<accession>A0A8C2KI85</accession>
<evidence type="ECO:0000256" key="1">
    <source>
        <dbReference type="ARBA" id="ARBA00004397"/>
    </source>
</evidence>
<dbReference type="AlphaFoldDB" id="A0A8C2KI85"/>
<evidence type="ECO:0000256" key="7">
    <source>
        <dbReference type="ARBA" id="ARBA00023136"/>
    </source>
</evidence>
<keyword evidence="8" id="KW-0325">Glycoprotein</keyword>
<comment type="subunit">
    <text evidence="10">Interacts with XIAP and BIRC7. Interacts with TRAF6 and MAP3K7; during IL-1 signaling. Identified in the TRIKA2 complex composed of MAP3K7, TAB1 and TAB2. Interacts with TRAF6 and MAPK14; these interactions allow MAPK14 autophosphorylation. Interacts with STING1; interaction takes place following cGAMP activation and promotes TAB1 recruitment to the endoplasmic reticulum, triggering MAP3K7/TAK1 activation and STING1 phosphorylation.</text>
</comment>
<dbReference type="GO" id="GO:0005829">
    <property type="term" value="C:cytosol"/>
    <property type="evidence" value="ECO:0007669"/>
    <property type="project" value="UniProtKB-SubCell"/>
</dbReference>
<keyword evidence="4" id="KW-0597">Phosphoprotein</keyword>
<comment type="subcellular location">
    <subcellularLocation>
        <location evidence="2">Cytoplasm</location>
        <location evidence="2">Cytosol</location>
    </subcellularLocation>
    <subcellularLocation>
        <location evidence="1">Endoplasmic reticulum membrane</location>
        <topology evidence="1">Peripheral membrane protein</topology>
        <orientation evidence="1">Cytoplasmic side</orientation>
    </subcellularLocation>
</comment>
<keyword evidence="3" id="KW-0963">Cytoplasm</keyword>
<protein>
    <recommendedName>
        <fullName evidence="11">TGF-beta-activated kinase 1 and MAP3K7-binding protein 1</fullName>
    </recommendedName>
    <alternativeName>
        <fullName evidence="12">Mitogen-activated protein kinase kinase kinase 7-interacting protein 1</fullName>
    </alternativeName>
    <alternativeName>
        <fullName evidence="13">TGF-beta-activated kinase 1-binding protein 1</fullName>
    </alternativeName>
</protein>
<evidence type="ECO:0000259" key="15">
    <source>
        <dbReference type="PROSITE" id="PS51746"/>
    </source>
</evidence>
<feature type="domain" description="PPM-type phosphatase" evidence="15">
    <location>
        <begin position="24"/>
        <end position="360"/>
    </location>
</feature>
<evidence type="ECO:0000313" key="17">
    <source>
        <dbReference type="Proteomes" id="UP000694701"/>
    </source>
</evidence>
<evidence type="ECO:0000256" key="13">
    <source>
        <dbReference type="ARBA" id="ARBA00080658"/>
    </source>
</evidence>
<organism evidence="16 17">
    <name type="scientific">Cyprinus carpio</name>
    <name type="common">Common carp</name>
    <dbReference type="NCBI Taxonomy" id="7962"/>
    <lineage>
        <taxon>Eukaryota</taxon>
        <taxon>Metazoa</taxon>
        <taxon>Chordata</taxon>
        <taxon>Craniata</taxon>
        <taxon>Vertebrata</taxon>
        <taxon>Euteleostomi</taxon>
        <taxon>Actinopterygii</taxon>
        <taxon>Neopterygii</taxon>
        <taxon>Teleostei</taxon>
        <taxon>Ostariophysi</taxon>
        <taxon>Cypriniformes</taxon>
        <taxon>Cyprinidae</taxon>
        <taxon>Cyprininae</taxon>
        <taxon>Cyprinus</taxon>
    </lineage>
</organism>
<evidence type="ECO:0000256" key="9">
    <source>
        <dbReference type="ARBA" id="ARBA00057862"/>
    </source>
</evidence>
<feature type="compositionally biased region" description="Polar residues" evidence="14">
    <location>
        <begin position="412"/>
        <end position="423"/>
    </location>
</feature>
<dbReference type="PANTHER" id="PTHR13832:SF533">
    <property type="entry name" value="TGF-BETA-ACTIVATED KINASE 1 AND MAP3K7-BINDING PROTEIN 1"/>
    <property type="match status" value="1"/>
</dbReference>
<evidence type="ECO:0000256" key="2">
    <source>
        <dbReference type="ARBA" id="ARBA00004514"/>
    </source>
</evidence>
<dbReference type="FunFam" id="3.60.40.10:FF:000014">
    <property type="entry name" value="TGF-beta-activated kinase 1 and MAP3K7-binding protein 1-like"/>
    <property type="match status" value="1"/>
</dbReference>
<dbReference type="PANTHER" id="PTHR13832">
    <property type="entry name" value="PROTEIN PHOSPHATASE 2C"/>
    <property type="match status" value="1"/>
</dbReference>
<dbReference type="Proteomes" id="UP000694701">
    <property type="component" value="Unplaced"/>
</dbReference>
<dbReference type="SMART" id="SM00332">
    <property type="entry name" value="PP2Cc"/>
    <property type="match status" value="1"/>
</dbReference>
<evidence type="ECO:0000256" key="11">
    <source>
        <dbReference type="ARBA" id="ARBA00074232"/>
    </source>
</evidence>
<keyword evidence="5" id="KW-0256">Endoplasmic reticulum</keyword>
<evidence type="ECO:0000256" key="14">
    <source>
        <dbReference type="SAM" id="MobiDB-lite"/>
    </source>
</evidence>
<evidence type="ECO:0000256" key="10">
    <source>
        <dbReference type="ARBA" id="ARBA00062935"/>
    </source>
</evidence>
<dbReference type="GO" id="GO:0019209">
    <property type="term" value="F:kinase activator activity"/>
    <property type="evidence" value="ECO:0007669"/>
    <property type="project" value="UniProtKB-ARBA"/>
</dbReference>
<comment type="function">
    <text evidence="9">Key adapter protein that plays an essential role in JNK and NF-kappa-B activation and proinflammatory cytokines production in response to stimulation with TLRs and cytokines. Mechanistically, associates with the catalytic domain of MAP3K7/TAK1 to trigger MAP3K7/TAK1 autophosphorylation leading to its full activation. Similarly, associates with MAPK14 and triggers its autophosphorylation and subsequent activation. In turn, MAPK14 phosphorylates TAB1 and inhibits MAP3K7/TAK1 activation in a feedback control mechanism. Also plays a role in recruiting MAPK14 to the TAK1 complex for the phosphorylation of the TAB2 and TAB3 regulatory subunits.</text>
</comment>
<dbReference type="InterPro" id="IPR036457">
    <property type="entry name" value="PPM-type-like_dom_sf"/>
</dbReference>
<dbReference type="GO" id="GO:0007165">
    <property type="term" value="P:signal transduction"/>
    <property type="evidence" value="ECO:0007669"/>
    <property type="project" value="UniProtKB-ARBA"/>
</dbReference>
<evidence type="ECO:0000256" key="3">
    <source>
        <dbReference type="ARBA" id="ARBA00022490"/>
    </source>
</evidence>
<feature type="region of interest" description="Disordered" evidence="14">
    <location>
        <begin position="412"/>
        <end position="453"/>
    </location>
</feature>
<keyword evidence="6" id="KW-0832">Ubl conjugation</keyword>
<sequence length="481" mass="51873">MAAQRSSLMQSHQSWTDDLPLCQLCGVGSAPNCVYGPDGKGTQSHPNEDGHFCFSTDCCFLYGVFNGYDGSRVASFVSQRLTAELLLGQLSTGHTDADVRRILSQAFDVVEKSYFETIDDALAEKANLQTQLPEGVYPSAQTQKIAERLKALEQEVSGGATAIVALILNDKLYIANVGTNRALLCKTTSDGQNQVIQIGRAHTTDNDDELSRLAQLGLDPVRLRQTGLISGQSSTRRIGDYKVKFYHTDIDVLSAAKQKPIISEPEIHGGQSLEGVTGFLLLMSEGLIKALESAHGPEQVNQEIVAMVAAELAQQSSLEAAAQSVVERVKRLHHDAYVSGRQRAPHCGRHEDMTLLIRVVNYTLADGSLTPTQGHNCIYGFIALHHMSPDPAPPSDPAPLCVCAPPLSQSPTATLQSTNTHTQSSSSSSGDGSLFRQRGSQAAQPDETGRVPPYVDFTQFYRLWGSDHSEGQGLSGDLGPQ</sequence>
<proteinExistence type="predicted"/>
<evidence type="ECO:0000256" key="4">
    <source>
        <dbReference type="ARBA" id="ARBA00022553"/>
    </source>
</evidence>
<dbReference type="InterPro" id="IPR001932">
    <property type="entry name" value="PPM-type_phosphatase-like_dom"/>
</dbReference>
<evidence type="ECO:0000256" key="6">
    <source>
        <dbReference type="ARBA" id="ARBA00022843"/>
    </source>
</evidence>
<feature type="compositionally biased region" description="Low complexity" evidence="14">
    <location>
        <begin position="424"/>
        <end position="433"/>
    </location>
</feature>
<dbReference type="Gene3D" id="3.60.40.10">
    <property type="entry name" value="PPM-type phosphatase domain"/>
    <property type="match status" value="1"/>
</dbReference>
<reference evidence="16" key="1">
    <citation type="submission" date="2025-08" db="UniProtKB">
        <authorList>
            <consortium name="Ensembl"/>
        </authorList>
    </citation>
    <scope>IDENTIFICATION</scope>
</reference>